<dbReference type="EMBL" id="JNBS01000630">
    <property type="protein sequence ID" value="OQS04348.1"/>
    <property type="molecule type" value="Genomic_DNA"/>
</dbReference>
<evidence type="ECO:0000313" key="4">
    <source>
        <dbReference type="EMBL" id="OQS04348.1"/>
    </source>
</evidence>
<dbReference type="OrthoDB" id="194358at2759"/>
<keyword evidence="2 3" id="KW-0040">ANK repeat</keyword>
<dbReference type="PROSITE" id="PS50297">
    <property type="entry name" value="ANK_REP_REGION"/>
    <property type="match status" value="2"/>
</dbReference>
<dbReference type="STRING" id="74557.A0A1W0A267"/>
<evidence type="ECO:0000256" key="2">
    <source>
        <dbReference type="ARBA" id="ARBA00023043"/>
    </source>
</evidence>
<dbReference type="Proteomes" id="UP000243217">
    <property type="component" value="Unassembled WGS sequence"/>
</dbReference>
<dbReference type="InterPro" id="IPR036770">
    <property type="entry name" value="Ankyrin_rpt-contain_sf"/>
</dbReference>
<organism evidence="4 5">
    <name type="scientific">Thraustotheca clavata</name>
    <dbReference type="NCBI Taxonomy" id="74557"/>
    <lineage>
        <taxon>Eukaryota</taxon>
        <taxon>Sar</taxon>
        <taxon>Stramenopiles</taxon>
        <taxon>Oomycota</taxon>
        <taxon>Saprolegniomycetes</taxon>
        <taxon>Saprolegniales</taxon>
        <taxon>Achlyaceae</taxon>
        <taxon>Thraustotheca</taxon>
    </lineage>
</organism>
<dbReference type="PROSITE" id="PS50088">
    <property type="entry name" value="ANK_REPEAT"/>
    <property type="match status" value="2"/>
</dbReference>
<dbReference type="InterPro" id="IPR002110">
    <property type="entry name" value="Ankyrin_rpt"/>
</dbReference>
<dbReference type="AlphaFoldDB" id="A0A1W0A267"/>
<feature type="repeat" description="ANK" evidence="3">
    <location>
        <begin position="132"/>
        <end position="164"/>
    </location>
</feature>
<dbReference type="Gene3D" id="1.25.40.20">
    <property type="entry name" value="Ankyrin repeat-containing domain"/>
    <property type="match status" value="2"/>
</dbReference>
<name>A0A1W0A267_9STRA</name>
<dbReference type="SUPFAM" id="SSF48403">
    <property type="entry name" value="Ankyrin repeat"/>
    <property type="match status" value="1"/>
</dbReference>
<dbReference type="Pfam" id="PF00023">
    <property type="entry name" value="Ank"/>
    <property type="match status" value="1"/>
</dbReference>
<dbReference type="Pfam" id="PF12796">
    <property type="entry name" value="Ank_2"/>
    <property type="match status" value="1"/>
</dbReference>
<evidence type="ECO:0000256" key="3">
    <source>
        <dbReference type="PROSITE-ProRule" id="PRU00023"/>
    </source>
</evidence>
<dbReference type="SMART" id="SM00248">
    <property type="entry name" value="ANK"/>
    <property type="match status" value="4"/>
</dbReference>
<dbReference type="PRINTS" id="PR01415">
    <property type="entry name" value="ANKYRIN"/>
</dbReference>
<evidence type="ECO:0000313" key="5">
    <source>
        <dbReference type="Proteomes" id="UP000243217"/>
    </source>
</evidence>
<dbReference type="PANTHER" id="PTHR24173:SF74">
    <property type="entry name" value="ANKYRIN REPEAT DOMAIN-CONTAINING PROTEIN 16"/>
    <property type="match status" value="1"/>
</dbReference>
<keyword evidence="1" id="KW-0677">Repeat</keyword>
<dbReference type="PANTHER" id="PTHR24173">
    <property type="entry name" value="ANKYRIN REPEAT CONTAINING"/>
    <property type="match status" value="1"/>
</dbReference>
<evidence type="ECO:0000256" key="1">
    <source>
        <dbReference type="ARBA" id="ARBA00022737"/>
    </source>
</evidence>
<sequence>MSIDAPYLRQTLLEAAQESDLEAIMNTLENGSSIENLINSVDTATGFTALHHACSNGNVEITCFLLRHGAPINVCDHVVYVLLDAGVLDLKDFYNQNKAKLTCLQTAAAKGYTAILNLLLLHGDVIDGVNDLGETALHHAAAGNFLEAAQLLVHCGANLMATTPIGDTPLHYACQNNAINTAIFIVDCGMNTPPRSCLEMARVFGHATLANAILQVALLY</sequence>
<gene>
    <name evidence="4" type="ORF">THRCLA_20909</name>
</gene>
<keyword evidence="5" id="KW-1185">Reference proteome</keyword>
<protein>
    <submittedName>
        <fullName evidence="4">Uncharacterized protein</fullName>
    </submittedName>
</protein>
<accession>A0A1W0A267</accession>
<proteinExistence type="predicted"/>
<feature type="repeat" description="ANK" evidence="3">
    <location>
        <begin position="45"/>
        <end position="77"/>
    </location>
</feature>
<comment type="caution">
    <text evidence="4">The sequence shown here is derived from an EMBL/GenBank/DDBJ whole genome shotgun (WGS) entry which is preliminary data.</text>
</comment>
<reference evidence="4 5" key="1">
    <citation type="journal article" date="2014" name="Genome Biol. Evol.">
        <title>The secreted proteins of Achlya hypogyna and Thraustotheca clavata identify the ancestral oomycete secretome and reveal gene acquisitions by horizontal gene transfer.</title>
        <authorList>
            <person name="Misner I."/>
            <person name="Blouin N."/>
            <person name="Leonard G."/>
            <person name="Richards T.A."/>
            <person name="Lane C.E."/>
        </authorList>
    </citation>
    <scope>NUCLEOTIDE SEQUENCE [LARGE SCALE GENOMIC DNA]</scope>
    <source>
        <strain evidence="4 5">ATCC 34112</strain>
    </source>
</reference>